<dbReference type="InterPro" id="IPR045851">
    <property type="entry name" value="AMP-bd_C_sf"/>
</dbReference>
<dbReference type="PANTHER" id="PTHR43813">
    <property type="entry name" value="ACYL-ACTIVATING ENZYME 16, CHLOROPLASTIC-RELATED"/>
    <property type="match status" value="1"/>
</dbReference>
<comment type="caution">
    <text evidence="3">The sequence shown here is derived from an EMBL/GenBank/DDBJ whole genome shotgun (WGS) entry which is preliminary data.</text>
</comment>
<dbReference type="Gene3D" id="3.30.300.30">
    <property type="match status" value="1"/>
</dbReference>
<dbReference type="EMBL" id="JABFUD020000018">
    <property type="protein sequence ID" value="KAI5066181.1"/>
    <property type="molecule type" value="Genomic_DNA"/>
</dbReference>
<dbReference type="SUPFAM" id="SSF56801">
    <property type="entry name" value="Acetyl-CoA synthetase-like"/>
    <property type="match status" value="1"/>
</dbReference>
<keyword evidence="4" id="KW-1185">Reference proteome</keyword>
<evidence type="ECO:0000313" key="3">
    <source>
        <dbReference type="EMBL" id="KAI5066181.1"/>
    </source>
</evidence>
<dbReference type="AlphaFoldDB" id="A0A9D4UFB2"/>
<dbReference type="GO" id="GO:0008922">
    <property type="term" value="F:long-chain fatty acid [acyl-carrier-protein] ligase activity"/>
    <property type="evidence" value="ECO:0007669"/>
    <property type="project" value="TreeGrafter"/>
</dbReference>
<keyword evidence="1" id="KW-1133">Transmembrane helix</keyword>
<sequence length="725" mass="80291">MLETTSAVLSRPRVSGAVAGEDVRLRKRYIHGLHVLPDAIIHVKGLSQCSLPRYHRFKQLYCTLQPLQEVEKKSRKIALGLAGSTGQGNGLFPSSEWRALPDIWRTAAEKFGDRVALVDPHHHPFTTMTYTQLRKAILEFAEGLRITGIMPNEKVALFAENSCRWLVADQGIMAAGAVDAVRGTRSSIEELMHIYSHSDSVALVVDNQDLLSKLIPRLQGCTVKFAVLLWGDNPHFWGGLEVYTYDEILARGRDASRFVVTVSNTGSSVTDHIQSEDLATLVYTSGTTGNPKGVMLTHANLLHQVQHLEKVVDIKPGDRFVSLLPPWHMYERSCEYFSLSQGIQQVYTNVKSLKEDLKKYAPDFLVSVPLVFDILHSGVQKQIHSGSSVQKLIAFSLIHISMVYKECKRVCEGKALSRARLRAFRLVAVFEWGFATFLAAVLFPLHILARILIYKKIHAAIGIKKAGISGGGSLAPHVDRFFEAIDITILNGYGLTESSPVVAARDSANNVLGTVGRPLYATNIKVVDPESGEALPHGRRGLVKVQGPQVMKGYYKNSLGTAAVLDKHGWLDTGDLGWIAPKIDFGPARACSETLVLDGRAKDTIVLSTGENIDPTQIEEAALQSTYIQQIIVVGQDQRRLGALIVPNKEELQAKSLSTSGYEKLIRSELKKYLLKCPISIGPFIFIWDPFTIESGLLTPTMKLRRNAIVERYRDQITNLFQRAV</sequence>
<dbReference type="Gene3D" id="3.40.50.12780">
    <property type="entry name" value="N-terminal domain of ligase-like"/>
    <property type="match status" value="2"/>
</dbReference>
<evidence type="ECO:0000313" key="4">
    <source>
        <dbReference type="Proteomes" id="UP000886520"/>
    </source>
</evidence>
<keyword evidence="1" id="KW-0812">Transmembrane</keyword>
<name>A0A9D4UFB2_ADICA</name>
<keyword evidence="1" id="KW-0472">Membrane</keyword>
<dbReference type="Proteomes" id="UP000886520">
    <property type="component" value="Chromosome 18"/>
</dbReference>
<reference evidence="3" key="1">
    <citation type="submission" date="2021-01" db="EMBL/GenBank/DDBJ databases">
        <title>Adiantum capillus-veneris genome.</title>
        <authorList>
            <person name="Fang Y."/>
            <person name="Liao Q."/>
        </authorList>
    </citation>
    <scope>NUCLEOTIDE SEQUENCE</scope>
    <source>
        <strain evidence="3">H3</strain>
        <tissue evidence="3">Leaf</tissue>
    </source>
</reference>
<feature type="domain" description="AMP-dependent synthetase/ligase" evidence="2">
    <location>
        <begin position="105"/>
        <end position="555"/>
    </location>
</feature>
<dbReference type="OrthoDB" id="1700726at2759"/>
<dbReference type="GO" id="GO:0030497">
    <property type="term" value="P:fatty acid elongation"/>
    <property type="evidence" value="ECO:0007669"/>
    <property type="project" value="TreeGrafter"/>
</dbReference>
<gene>
    <name evidence="3" type="ORF">GOP47_0018805</name>
</gene>
<dbReference type="InterPro" id="IPR020845">
    <property type="entry name" value="AMP-binding_CS"/>
</dbReference>
<feature type="transmembrane region" description="Helical" evidence="1">
    <location>
        <begin position="432"/>
        <end position="453"/>
    </location>
</feature>
<evidence type="ECO:0000259" key="2">
    <source>
        <dbReference type="Pfam" id="PF00501"/>
    </source>
</evidence>
<dbReference type="PROSITE" id="PS00455">
    <property type="entry name" value="AMP_BINDING"/>
    <property type="match status" value="1"/>
</dbReference>
<protein>
    <recommendedName>
        <fullName evidence="2">AMP-dependent synthetase/ligase domain-containing protein</fullName>
    </recommendedName>
</protein>
<dbReference type="Pfam" id="PF23562">
    <property type="entry name" value="AMP-binding_C_3"/>
    <property type="match status" value="1"/>
</dbReference>
<evidence type="ECO:0000256" key="1">
    <source>
        <dbReference type="SAM" id="Phobius"/>
    </source>
</evidence>
<dbReference type="GO" id="GO:0009507">
    <property type="term" value="C:chloroplast"/>
    <property type="evidence" value="ECO:0007669"/>
    <property type="project" value="TreeGrafter"/>
</dbReference>
<dbReference type="InterPro" id="IPR000873">
    <property type="entry name" value="AMP-dep_synth/lig_dom"/>
</dbReference>
<dbReference type="PANTHER" id="PTHR43813:SF1">
    <property type="entry name" value="ACYL-ACTIVATING ENZYME 16, CHLOROPLASTIC-RELATED"/>
    <property type="match status" value="1"/>
</dbReference>
<proteinExistence type="predicted"/>
<dbReference type="InterPro" id="IPR042099">
    <property type="entry name" value="ANL_N_sf"/>
</dbReference>
<dbReference type="InterPro" id="IPR052987">
    <property type="entry name" value="Chloroplast_AMP-bd_Enzymes"/>
</dbReference>
<accession>A0A9D4UFB2</accession>
<dbReference type="Pfam" id="PF00501">
    <property type="entry name" value="AMP-binding"/>
    <property type="match status" value="1"/>
</dbReference>
<organism evidence="3 4">
    <name type="scientific">Adiantum capillus-veneris</name>
    <name type="common">Maidenhair fern</name>
    <dbReference type="NCBI Taxonomy" id="13818"/>
    <lineage>
        <taxon>Eukaryota</taxon>
        <taxon>Viridiplantae</taxon>
        <taxon>Streptophyta</taxon>
        <taxon>Embryophyta</taxon>
        <taxon>Tracheophyta</taxon>
        <taxon>Polypodiopsida</taxon>
        <taxon>Polypodiidae</taxon>
        <taxon>Polypodiales</taxon>
        <taxon>Pteridineae</taxon>
        <taxon>Pteridaceae</taxon>
        <taxon>Vittarioideae</taxon>
        <taxon>Adiantum</taxon>
    </lineage>
</organism>